<feature type="transmembrane region" description="Helical" evidence="4">
    <location>
        <begin position="124"/>
        <end position="145"/>
    </location>
</feature>
<gene>
    <name evidence="6" type="ORF">BGW36DRAFT_400870</name>
</gene>
<organism evidence="6 7">
    <name type="scientific">Talaromyces proteolyticus</name>
    <dbReference type="NCBI Taxonomy" id="1131652"/>
    <lineage>
        <taxon>Eukaryota</taxon>
        <taxon>Fungi</taxon>
        <taxon>Dikarya</taxon>
        <taxon>Ascomycota</taxon>
        <taxon>Pezizomycotina</taxon>
        <taxon>Eurotiomycetes</taxon>
        <taxon>Eurotiomycetidae</taxon>
        <taxon>Eurotiales</taxon>
        <taxon>Trichocomaceae</taxon>
        <taxon>Talaromyces</taxon>
        <taxon>Talaromyces sect. Bacilispori</taxon>
    </lineage>
</organism>
<evidence type="ECO:0000256" key="1">
    <source>
        <dbReference type="ARBA" id="ARBA00004141"/>
    </source>
</evidence>
<accession>A0AAD4KI03</accession>
<dbReference type="InterPro" id="IPR020846">
    <property type="entry name" value="MFS_dom"/>
</dbReference>
<feature type="transmembrane region" description="Helical" evidence="4">
    <location>
        <begin position="234"/>
        <end position="252"/>
    </location>
</feature>
<keyword evidence="4" id="KW-0472">Membrane</keyword>
<dbReference type="InterPro" id="IPR036259">
    <property type="entry name" value="MFS_trans_sf"/>
</dbReference>
<feature type="transmembrane region" description="Helical" evidence="4">
    <location>
        <begin position="189"/>
        <end position="208"/>
    </location>
</feature>
<dbReference type="Gene3D" id="1.20.1250.20">
    <property type="entry name" value="MFS general substrate transporter like domains"/>
    <property type="match status" value="2"/>
</dbReference>
<dbReference type="GeneID" id="70248963"/>
<evidence type="ECO:0000313" key="6">
    <source>
        <dbReference type="EMBL" id="KAH8691637.1"/>
    </source>
</evidence>
<dbReference type="InterPro" id="IPR011701">
    <property type="entry name" value="MFS"/>
</dbReference>
<keyword evidence="4" id="KW-1133">Transmembrane helix</keyword>
<feature type="transmembrane region" description="Helical" evidence="4">
    <location>
        <begin position="27"/>
        <end position="50"/>
    </location>
</feature>
<keyword evidence="4" id="KW-0812">Transmembrane</keyword>
<dbReference type="GO" id="GO:0016020">
    <property type="term" value="C:membrane"/>
    <property type="evidence" value="ECO:0007669"/>
    <property type="project" value="UniProtKB-SubCell"/>
</dbReference>
<feature type="region of interest" description="Disordered" evidence="3">
    <location>
        <begin position="1"/>
        <end position="21"/>
    </location>
</feature>
<dbReference type="Proteomes" id="UP001201262">
    <property type="component" value="Unassembled WGS sequence"/>
</dbReference>
<comment type="similarity">
    <text evidence="2">Belongs to the major facilitator superfamily. Monocarboxylate porter (TC 2.A.1.13) family.</text>
</comment>
<dbReference type="InterPro" id="IPR050327">
    <property type="entry name" value="Proton-linked_MCT"/>
</dbReference>
<evidence type="ECO:0000256" key="4">
    <source>
        <dbReference type="SAM" id="Phobius"/>
    </source>
</evidence>
<dbReference type="AlphaFoldDB" id="A0AAD4KI03"/>
<sequence length="426" mass="46044">MGQVDQLEAAGPPKTEPTPTLPPEEGLAGWLCVFGAFLGFLATFGFLNAIGVFQTTYEQTTLKDYSASEIAWIFALQLALMWAPGPFFGRLVDTYGPQLVMYPSSLLCVFALCMTSLSTKYYQIFLAQGLAYGIGAGGVFTTGMVCTGQWFVKRRGLGIGVAAAGSSLGGVIFPLFFNKVMEQVGFYGTVRYTALFIGIVLAMSCLLVKSRLPRKQWNRDLKWVDVSLLRDKQFALYSFGSFFGMWGLWAPFDFLPSMAQSAGFSPSLALYLISIINAASIPGRILPSYLGDRLGHYNVMTIVMVITSLAIISLWVPFNYHYSHAGLVTFSAVYGFSSGAFVSLLMPCAAKAGSLDTLGQRFGTFQSLISISCLTGLPIMGAILARQNNSDFLGLQLFGGCSILLGAGLTGVSTLILGQRNMNRKV</sequence>
<dbReference type="PROSITE" id="PS50850">
    <property type="entry name" value="MFS"/>
    <property type="match status" value="1"/>
</dbReference>
<feature type="transmembrane region" description="Helical" evidence="4">
    <location>
        <begin position="157"/>
        <end position="177"/>
    </location>
</feature>
<proteinExistence type="inferred from homology"/>
<feature type="transmembrane region" description="Helical" evidence="4">
    <location>
        <begin position="264"/>
        <end position="285"/>
    </location>
</feature>
<comment type="caution">
    <text evidence="6">The sequence shown here is derived from an EMBL/GenBank/DDBJ whole genome shotgun (WGS) entry which is preliminary data.</text>
</comment>
<name>A0AAD4KI03_9EURO</name>
<dbReference type="RefSeq" id="XP_046067729.1">
    <property type="nucleotide sequence ID" value="XM_046218676.1"/>
</dbReference>
<evidence type="ECO:0000256" key="3">
    <source>
        <dbReference type="SAM" id="MobiDB-lite"/>
    </source>
</evidence>
<dbReference type="GO" id="GO:0022857">
    <property type="term" value="F:transmembrane transporter activity"/>
    <property type="evidence" value="ECO:0007669"/>
    <property type="project" value="InterPro"/>
</dbReference>
<evidence type="ECO:0000259" key="5">
    <source>
        <dbReference type="PROSITE" id="PS50850"/>
    </source>
</evidence>
<dbReference type="PANTHER" id="PTHR11360:SF177">
    <property type="entry name" value="RIBOFLAVIN TRANSPORTER MCH5"/>
    <property type="match status" value="1"/>
</dbReference>
<keyword evidence="7" id="KW-1185">Reference proteome</keyword>
<dbReference type="EMBL" id="JAJTJA010000012">
    <property type="protein sequence ID" value="KAH8691637.1"/>
    <property type="molecule type" value="Genomic_DNA"/>
</dbReference>
<feature type="transmembrane region" description="Helical" evidence="4">
    <location>
        <begin position="362"/>
        <end position="385"/>
    </location>
</feature>
<dbReference type="SUPFAM" id="SSF103473">
    <property type="entry name" value="MFS general substrate transporter"/>
    <property type="match status" value="1"/>
</dbReference>
<feature type="transmembrane region" description="Helical" evidence="4">
    <location>
        <begin position="297"/>
        <end position="316"/>
    </location>
</feature>
<reference evidence="6" key="1">
    <citation type="submission" date="2021-12" db="EMBL/GenBank/DDBJ databases">
        <title>Convergent genome expansion in fungi linked to evolution of root-endophyte symbiosis.</title>
        <authorList>
            <consortium name="DOE Joint Genome Institute"/>
            <person name="Ke Y.-H."/>
            <person name="Bonito G."/>
            <person name="Liao H.-L."/>
            <person name="Looney B."/>
            <person name="Rojas-Flechas A."/>
            <person name="Nash J."/>
            <person name="Hameed K."/>
            <person name="Schadt C."/>
            <person name="Martin F."/>
            <person name="Crous P.W."/>
            <person name="Miettinen O."/>
            <person name="Magnuson J.K."/>
            <person name="Labbe J."/>
            <person name="Jacobson D."/>
            <person name="Doktycz M.J."/>
            <person name="Veneault-Fourrey C."/>
            <person name="Kuo A."/>
            <person name="Mondo S."/>
            <person name="Calhoun S."/>
            <person name="Riley R."/>
            <person name="Ohm R."/>
            <person name="LaButti K."/>
            <person name="Andreopoulos B."/>
            <person name="Pangilinan J."/>
            <person name="Nolan M."/>
            <person name="Tritt A."/>
            <person name="Clum A."/>
            <person name="Lipzen A."/>
            <person name="Daum C."/>
            <person name="Barry K."/>
            <person name="Grigoriev I.V."/>
            <person name="Vilgalys R."/>
        </authorList>
    </citation>
    <scope>NUCLEOTIDE SEQUENCE</scope>
    <source>
        <strain evidence="6">PMI_201</strain>
    </source>
</reference>
<feature type="transmembrane region" description="Helical" evidence="4">
    <location>
        <begin position="70"/>
        <end position="92"/>
    </location>
</feature>
<dbReference type="PANTHER" id="PTHR11360">
    <property type="entry name" value="MONOCARBOXYLATE TRANSPORTER"/>
    <property type="match status" value="1"/>
</dbReference>
<protein>
    <submittedName>
        <fullName evidence="6">Major facilitator superfamily domain-containing protein</fullName>
    </submittedName>
</protein>
<comment type="subcellular location">
    <subcellularLocation>
        <location evidence="1">Membrane</location>
        <topology evidence="1">Multi-pass membrane protein</topology>
    </subcellularLocation>
</comment>
<evidence type="ECO:0000256" key="2">
    <source>
        <dbReference type="ARBA" id="ARBA00006727"/>
    </source>
</evidence>
<evidence type="ECO:0000313" key="7">
    <source>
        <dbReference type="Proteomes" id="UP001201262"/>
    </source>
</evidence>
<feature type="domain" description="Major facilitator superfamily (MFS) profile" evidence="5">
    <location>
        <begin position="28"/>
        <end position="425"/>
    </location>
</feature>
<feature type="transmembrane region" description="Helical" evidence="4">
    <location>
        <begin position="328"/>
        <end position="350"/>
    </location>
</feature>
<feature type="transmembrane region" description="Helical" evidence="4">
    <location>
        <begin position="397"/>
        <end position="418"/>
    </location>
</feature>
<dbReference type="Pfam" id="PF07690">
    <property type="entry name" value="MFS_1"/>
    <property type="match status" value="1"/>
</dbReference>